<organism evidence="1 2">
    <name type="scientific">Helicobacter zhangjianzhongii</name>
    <dbReference type="NCBI Taxonomy" id="2974574"/>
    <lineage>
        <taxon>Bacteria</taxon>
        <taxon>Pseudomonadati</taxon>
        <taxon>Campylobacterota</taxon>
        <taxon>Epsilonproteobacteria</taxon>
        <taxon>Campylobacterales</taxon>
        <taxon>Helicobacteraceae</taxon>
        <taxon>Helicobacter</taxon>
    </lineage>
</organism>
<dbReference type="EMBL" id="JANURN010000025">
    <property type="protein sequence ID" value="MDL0083088.1"/>
    <property type="molecule type" value="Genomic_DNA"/>
</dbReference>
<name>A0ACC6FUW3_9HELI</name>
<gene>
    <name evidence="1" type="ORF">NYG90_10520</name>
</gene>
<evidence type="ECO:0000313" key="1">
    <source>
        <dbReference type="EMBL" id="MDL0083088.1"/>
    </source>
</evidence>
<protein>
    <submittedName>
        <fullName evidence="1">DNA adenine methylase</fullName>
    </submittedName>
</protein>
<keyword evidence="1" id="KW-0808">Transferase</keyword>
<sequence length="279" mass="32677">MIYTKPPLSFMGNKKNMLKHIKQVLNTMRADGEIDGESIFIDVFGGSGLVAHNIKQWYPRNQVLWNDYDNYQKRLDHIAQTESLRAWIYEKMRDGEYRNALPKDIKQEILAHIHALETQGEYIDYITLSSYLLFSGNYARDFTELSKATFYNRISATRLTAKGYLDGVERVSLDFIDLLDSYKSYKNKCLILDPPYLQTQVGNYKDHFSLGQFFRLIERVQRPYLFFGSDRSDTIEAVEYLKRYHKELETYTFNSAYLLGGNNTDYIIYPEGRSLFSIA</sequence>
<keyword evidence="2" id="KW-1185">Reference proteome</keyword>
<reference evidence="1 2" key="1">
    <citation type="journal article" date="2023" name="Microorganisms">
        <title>Isolation and Genomic Characteristics of Cat-Borne Campylobacter felis sp. nov. and Sheep-Borne Campylobacter ovis sp. nov.</title>
        <authorList>
            <person name="Wang H."/>
            <person name="Li Y."/>
            <person name="Gu Y."/>
            <person name="Zhou G."/>
            <person name="Chen X."/>
            <person name="Zhang X."/>
            <person name="Shao Z."/>
            <person name="Zhang J."/>
            <person name="Zhang M."/>
        </authorList>
    </citation>
    <scope>NUCLEOTIDE SEQUENCE [LARGE SCALE GENOMIC DNA]</scope>
    <source>
        <strain evidence="1 2">XJK30-2</strain>
    </source>
</reference>
<dbReference type="Proteomes" id="UP001173802">
    <property type="component" value="Unassembled WGS sequence"/>
</dbReference>
<accession>A0ACC6FUW3</accession>
<keyword evidence="1" id="KW-0489">Methyltransferase</keyword>
<evidence type="ECO:0000313" key="2">
    <source>
        <dbReference type="Proteomes" id="UP001173802"/>
    </source>
</evidence>
<proteinExistence type="predicted"/>
<comment type="caution">
    <text evidence="1">The sequence shown here is derived from an EMBL/GenBank/DDBJ whole genome shotgun (WGS) entry which is preliminary data.</text>
</comment>